<keyword evidence="6" id="KW-0807">Transducer</keyword>
<evidence type="ECO:0000259" key="7">
    <source>
        <dbReference type="Pfam" id="PF02203"/>
    </source>
</evidence>
<name>A0A484XV33_9ENTR</name>
<dbReference type="Proteomes" id="UP000351155">
    <property type="component" value="Unassembled WGS sequence"/>
</dbReference>
<dbReference type="GO" id="GO:0007165">
    <property type="term" value="P:signal transduction"/>
    <property type="evidence" value="ECO:0007669"/>
    <property type="project" value="UniProtKB-KW"/>
</dbReference>
<organism evidence="8 9">
    <name type="scientific">Enterobacter cancerogenus</name>
    <dbReference type="NCBI Taxonomy" id="69218"/>
    <lineage>
        <taxon>Bacteria</taxon>
        <taxon>Pseudomonadati</taxon>
        <taxon>Pseudomonadota</taxon>
        <taxon>Gammaproteobacteria</taxon>
        <taxon>Enterobacterales</taxon>
        <taxon>Enterobacteriaceae</taxon>
        <taxon>Enterobacter</taxon>
        <taxon>Enterobacter cloacae complex</taxon>
    </lineage>
</organism>
<dbReference type="InterPro" id="IPR003122">
    <property type="entry name" value="Tar_rcpt_lig-bd"/>
</dbReference>
<dbReference type="Pfam" id="PF02203">
    <property type="entry name" value="TarH"/>
    <property type="match status" value="1"/>
</dbReference>
<evidence type="ECO:0000256" key="5">
    <source>
        <dbReference type="ARBA" id="ARBA00023136"/>
    </source>
</evidence>
<evidence type="ECO:0000256" key="1">
    <source>
        <dbReference type="ARBA" id="ARBA00004236"/>
    </source>
</evidence>
<comment type="subcellular location">
    <subcellularLocation>
        <location evidence="1">Cell membrane</location>
    </subcellularLocation>
</comment>
<dbReference type="GO" id="GO:0005886">
    <property type="term" value="C:plasma membrane"/>
    <property type="evidence" value="ECO:0007669"/>
    <property type="project" value="UniProtKB-SubCell"/>
</dbReference>
<feature type="domain" description="Chemotaxis methyl-accepting receptor Tar-related ligand-binding" evidence="7">
    <location>
        <begin position="1"/>
        <end position="44"/>
    </location>
</feature>
<evidence type="ECO:0000256" key="6">
    <source>
        <dbReference type="ARBA" id="ARBA00023224"/>
    </source>
</evidence>
<protein>
    <submittedName>
        <fullName evidence="8">Methyl-accepting chemotaxis protein I</fullName>
    </submittedName>
</protein>
<dbReference type="GO" id="GO:0006935">
    <property type="term" value="P:chemotaxis"/>
    <property type="evidence" value="ECO:0007669"/>
    <property type="project" value="InterPro"/>
</dbReference>
<sequence length="65" mass="7358">MFKRIKVITLLISVLLVLGIMQLISAGIFINALNNDKENFNRFSAFQPERGGVYRRVDQPEPGHA</sequence>
<keyword evidence="5" id="KW-0472">Membrane</keyword>
<gene>
    <name evidence="8" type="primary">tsr_2</name>
    <name evidence="8" type="ORF">NCTC12126_02803</name>
</gene>
<proteinExistence type="predicted"/>
<evidence type="ECO:0000256" key="3">
    <source>
        <dbReference type="ARBA" id="ARBA00022692"/>
    </source>
</evidence>
<reference evidence="8 9" key="1">
    <citation type="submission" date="2019-03" db="EMBL/GenBank/DDBJ databases">
        <authorList>
            <consortium name="Pathogen Informatics"/>
        </authorList>
    </citation>
    <scope>NUCLEOTIDE SEQUENCE [LARGE SCALE GENOMIC DNA]</scope>
    <source>
        <strain evidence="8 9">NCTC12126</strain>
    </source>
</reference>
<evidence type="ECO:0000256" key="2">
    <source>
        <dbReference type="ARBA" id="ARBA00022475"/>
    </source>
</evidence>
<evidence type="ECO:0000313" key="8">
    <source>
        <dbReference type="EMBL" id="VFS27658.1"/>
    </source>
</evidence>
<keyword evidence="4" id="KW-1133">Transmembrane helix</keyword>
<keyword evidence="3" id="KW-0812">Transmembrane</keyword>
<evidence type="ECO:0000313" key="9">
    <source>
        <dbReference type="Proteomes" id="UP000351155"/>
    </source>
</evidence>
<dbReference type="AlphaFoldDB" id="A0A484XV33"/>
<accession>A0A484XV33</accession>
<keyword evidence="2" id="KW-1003">Cell membrane</keyword>
<dbReference type="EMBL" id="CAADIW010000022">
    <property type="protein sequence ID" value="VFS27658.1"/>
    <property type="molecule type" value="Genomic_DNA"/>
</dbReference>
<evidence type="ECO:0000256" key="4">
    <source>
        <dbReference type="ARBA" id="ARBA00022989"/>
    </source>
</evidence>